<name>A0AA96ERK3_9VIRU</name>
<protein>
    <submittedName>
        <fullName evidence="1">Uncharacterized protein</fullName>
    </submittedName>
</protein>
<proteinExistence type="predicted"/>
<dbReference type="EMBL" id="OR343188">
    <property type="protein sequence ID" value="WNL49767.1"/>
    <property type="molecule type" value="Genomic_DNA"/>
</dbReference>
<gene>
    <name evidence="1" type="ORF">MarFTMF_251</name>
</gene>
<organism evidence="1">
    <name type="scientific">Marseillevirus sp</name>
    <dbReference type="NCBI Taxonomy" id="2809551"/>
    <lineage>
        <taxon>Viruses</taxon>
        <taxon>Varidnaviria</taxon>
        <taxon>Bamfordvirae</taxon>
        <taxon>Nucleocytoviricota</taxon>
        <taxon>Megaviricetes</taxon>
        <taxon>Pimascovirales</taxon>
        <taxon>Pimascovirales incertae sedis</taxon>
        <taxon>Marseilleviridae</taxon>
        <taxon>Marseillevirus</taxon>
    </lineage>
</organism>
<accession>A0AA96ERK3</accession>
<evidence type="ECO:0000313" key="1">
    <source>
        <dbReference type="EMBL" id="WNL49767.1"/>
    </source>
</evidence>
<sequence length="50" mass="5802">MDEDWLRENSGIILVLYNQLLNELESVGLSKLLNKPNLGDFTKFVYRNST</sequence>
<reference evidence="1" key="1">
    <citation type="submission" date="2023-07" db="EMBL/GenBank/DDBJ databases">
        <authorList>
            <person name="Xia Y."/>
        </authorList>
    </citation>
    <scope>NUCLEOTIDE SEQUENCE</scope>
    <source>
        <strain evidence="1">F</strain>
    </source>
</reference>